<comment type="caution">
    <text evidence="3">The sequence shown here is derived from an EMBL/GenBank/DDBJ whole genome shotgun (WGS) entry which is preliminary data.</text>
</comment>
<dbReference type="SUPFAM" id="SSF51735">
    <property type="entry name" value="NAD(P)-binding Rossmann-fold domains"/>
    <property type="match status" value="1"/>
</dbReference>
<feature type="coiled-coil region" evidence="1">
    <location>
        <begin position="352"/>
        <end position="381"/>
    </location>
</feature>
<evidence type="ECO:0000313" key="3">
    <source>
        <dbReference type="EMBL" id="MDI1491027.1"/>
    </source>
</evidence>
<organism evidence="3 4">
    <name type="scientific">Ramalina farinacea</name>
    <dbReference type="NCBI Taxonomy" id="258253"/>
    <lineage>
        <taxon>Eukaryota</taxon>
        <taxon>Fungi</taxon>
        <taxon>Dikarya</taxon>
        <taxon>Ascomycota</taxon>
        <taxon>Pezizomycotina</taxon>
        <taxon>Lecanoromycetes</taxon>
        <taxon>OSLEUM clade</taxon>
        <taxon>Lecanoromycetidae</taxon>
        <taxon>Lecanorales</taxon>
        <taxon>Lecanorineae</taxon>
        <taxon>Ramalinaceae</taxon>
        <taxon>Ramalina</taxon>
    </lineage>
</organism>
<name>A0AA43U068_9LECA</name>
<keyword evidence="1" id="KW-0175">Coiled coil</keyword>
<dbReference type="Proteomes" id="UP001161017">
    <property type="component" value="Unassembled WGS sequence"/>
</dbReference>
<dbReference type="InterPro" id="IPR036291">
    <property type="entry name" value="NAD(P)-bd_dom_sf"/>
</dbReference>
<accession>A0AA43U068</accession>
<dbReference type="EMBL" id="JAPUFD010000013">
    <property type="protein sequence ID" value="MDI1491027.1"/>
    <property type="molecule type" value="Genomic_DNA"/>
</dbReference>
<dbReference type="Pfam" id="PF01073">
    <property type="entry name" value="3Beta_HSD"/>
    <property type="match status" value="1"/>
</dbReference>
<dbReference type="InterPro" id="IPR002225">
    <property type="entry name" value="3Beta_OHSteriod_DH/Estase"/>
</dbReference>
<gene>
    <name evidence="3" type="primary">ERG26_1</name>
    <name evidence="3" type="ORF">OHK93_002232</name>
</gene>
<evidence type="ECO:0000259" key="2">
    <source>
        <dbReference type="Pfam" id="PF01073"/>
    </source>
</evidence>
<dbReference type="AlphaFoldDB" id="A0AA43U068"/>
<proteinExistence type="predicted"/>
<dbReference type="Gene3D" id="3.40.50.720">
    <property type="entry name" value="NAD(P)-binding Rossmann-like Domain"/>
    <property type="match status" value="1"/>
</dbReference>
<reference evidence="3" key="1">
    <citation type="journal article" date="2023" name="Genome Biol. Evol.">
        <title>First Whole Genome Sequence and Flow Cytometry Genome Size Data for the Lichen-Forming Fungus Ramalina farinacea (Ascomycota).</title>
        <authorList>
            <person name="Llewellyn T."/>
            <person name="Mian S."/>
            <person name="Hill R."/>
            <person name="Leitch I.J."/>
            <person name="Gaya E."/>
        </authorList>
    </citation>
    <scope>NUCLEOTIDE SEQUENCE</scope>
    <source>
        <strain evidence="3">LIQ254RAFAR</strain>
    </source>
</reference>
<dbReference type="GO" id="GO:0006694">
    <property type="term" value="P:steroid biosynthetic process"/>
    <property type="evidence" value="ECO:0007669"/>
    <property type="project" value="InterPro"/>
</dbReference>
<evidence type="ECO:0000313" key="4">
    <source>
        <dbReference type="Proteomes" id="UP001161017"/>
    </source>
</evidence>
<dbReference type="EC" id="1.1.1.170" evidence="3"/>
<keyword evidence="3" id="KW-0560">Oxidoreductase</keyword>
<sequence length="393" mass="43374">MGVSILVTGGTGFLGSLIVTALHEKHPDWHITILDLQPPPSQQTPNLNINYVEGDVTKAQDILQTVQSIAPTVIVHTAGLVPPLRNRFSRTLEARVLDINVNGTANMLAAARQTRSVTAFVWTGSCTAVIDNFRHSYRNIDESYPTSAQDSLIYGESKAKAEKLVLAANDFDDDGDADVGGEQLATCALRLSVLFGPGDYQLIPSVHACIAKFETPFVIGNGTNLWDVSYAPNMADAHVLAVENLLSPTKTAAGEAIFIQNNEPIPFRDFCLEVWKNFGHYPPFEVRLPEGLAWLAGWVAELGTWAVGTPYTLSTGSVMDACAVRYASGEKARRLLGYEPRVGIEEGIRLSCAEYAQRLKANELEKQNSKEKEQLRRDRTQEDLSWRLWRFLE</sequence>
<dbReference type="GO" id="GO:0000252">
    <property type="term" value="F:3-beta-hydroxysteroid dehydrogenase [NAD(P)+]/C4-decarboxylase activity"/>
    <property type="evidence" value="ECO:0007669"/>
    <property type="project" value="UniProtKB-EC"/>
</dbReference>
<evidence type="ECO:0000256" key="1">
    <source>
        <dbReference type="SAM" id="Coils"/>
    </source>
</evidence>
<dbReference type="PANTHER" id="PTHR43000">
    <property type="entry name" value="DTDP-D-GLUCOSE 4,6-DEHYDRATASE-RELATED"/>
    <property type="match status" value="1"/>
</dbReference>
<protein>
    <submittedName>
        <fullName evidence="3">Erg26, C-3 sterol dehydrogenase</fullName>
        <ecNumber evidence="3">1.1.1.170</ecNumber>
    </submittedName>
</protein>
<feature type="domain" description="3-beta hydroxysteroid dehydrogenase/isomerase" evidence="2">
    <location>
        <begin position="6"/>
        <end position="289"/>
    </location>
</feature>
<keyword evidence="4" id="KW-1185">Reference proteome</keyword>